<dbReference type="EMBL" id="GBXM01065483">
    <property type="protein sequence ID" value="JAH43094.1"/>
    <property type="molecule type" value="Transcribed_RNA"/>
</dbReference>
<protein>
    <submittedName>
        <fullName evidence="1">Uncharacterized protein</fullName>
    </submittedName>
</protein>
<reference evidence="1" key="2">
    <citation type="journal article" date="2015" name="Fish Shellfish Immunol.">
        <title>Early steps in the European eel (Anguilla anguilla)-Vibrio vulnificus interaction in the gills: Role of the RtxA13 toxin.</title>
        <authorList>
            <person name="Callol A."/>
            <person name="Pajuelo D."/>
            <person name="Ebbesson L."/>
            <person name="Teles M."/>
            <person name="MacKenzie S."/>
            <person name="Amaro C."/>
        </authorList>
    </citation>
    <scope>NUCLEOTIDE SEQUENCE</scope>
</reference>
<sequence length="10" mass="1089">MLKPSSTNVI</sequence>
<organism evidence="1">
    <name type="scientific">Anguilla anguilla</name>
    <name type="common">European freshwater eel</name>
    <name type="synonym">Muraena anguilla</name>
    <dbReference type="NCBI Taxonomy" id="7936"/>
    <lineage>
        <taxon>Eukaryota</taxon>
        <taxon>Metazoa</taxon>
        <taxon>Chordata</taxon>
        <taxon>Craniata</taxon>
        <taxon>Vertebrata</taxon>
        <taxon>Euteleostomi</taxon>
        <taxon>Actinopterygii</taxon>
        <taxon>Neopterygii</taxon>
        <taxon>Teleostei</taxon>
        <taxon>Anguilliformes</taxon>
        <taxon>Anguillidae</taxon>
        <taxon>Anguilla</taxon>
    </lineage>
</organism>
<accession>A0A0E9SNZ5</accession>
<evidence type="ECO:0000313" key="1">
    <source>
        <dbReference type="EMBL" id="JAH43094.1"/>
    </source>
</evidence>
<name>A0A0E9SNZ5_ANGAN</name>
<reference evidence="1" key="1">
    <citation type="submission" date="2014-11" db="EMBL/GenBank/DDBJ databases">
        <authorList>
            <person name="Amaro Gonzalez C."/>
        </authorList>
    </citation>
    <scope>NUCLEOTIDE SEQUENCE</scope>
</reference>
<proteinExistence type="predicted"/>